<keyword evidence="1" id="KW-0695">RNA-directed DNA polymerase</keyword>
<gene>
    <name evidence="1" type="ORF">MtrunA17_Chr3g0083701</name>
</gene>
<protein>
    <submittedName>
        <fullName evidence="1">Putative RNA-directed DNA polymerase</fullName>
        <ecNumber evidence="1">2.7.7.49</ecNumber>
    </submittedName>
</protein>
<reference evidence="1" key="1">
    <citation type="journal article" date="2018" name="Nat. Plants">
        <title>Whole-genome landscape of Medicago truncatula symbiotic genes.</title>
        <authorList>
            <person name="Pecrix Y."/>
            <person name="Gamas P."/>
            <person name="Carrere S."/>
        </authorList>
    </citation>
    <scope>NUCLEOTIDE SEQUENCE</scope>
    <source>
        <tissue evidence="1">Leaves</tissue>
    </source>
</reference>
<dbReference type="Proteomes" id="UP000265566">
    <property type="component" value="Chromosome 3"/>
</dbReference>
<name>A0A396IJI7_MEDTR</name>
<organism evidence="1">
    <name type="scientific">Medicago truncatula</name>
    <name type="common">Barrel medic</name>
    <name type="synonym">Medicago tribuloides</name>
    <dbReference type="NCBI Taxonomy" id="3880"/>
    <lineage>
        <taxon>Eukaryota</taxon>
        <taxon>Viridiplantae</taxon>
        <taxon>Streptophyta</taxon>
        <taxon>Embryophyta</taxon>
        <taxon>Tracheophyta</taxon>
        <taxon>Spermatophyta</taxon>
        <taxon>Magnoliopsida</taxon>
        <taxon>eudicotyledons</taxon>
        <taxon>Gunneridae</taxon>
        <taxon>Pentapetalae</taxon>
        <taxon>rosids</taxon>
        <taxon>fabids</taxon>
        <taxon>Fabales</taxon>
        <taxon>Fabaceae</taxon>
        <taxon>Papilionoideae</taxon>
        <taxon>50 kb inversion clade</taxon>
        <taxon>NPAAA clade</taxon>
        <taxon>Hologalegina</taxon>
        <taxon>IRL clade</taxon>
        <taxon>Trifolieae</taxon>
        <taxon>Medicago</taxon>
    </lineage>
</organism>
<dbReference type="EMBL" id="PSQE01000003">
    <property type="protein sequence ID" value="RHN65779.1"/>
    <property type="molecule type" value="Genomic_DNA"/>
</dbReference>
<proteinExistence type="predicted"/>
<dbReference type="PANTHER" id="PTHR33116:SF70">
    <property type="entry name" value="NON-LTR RETROELEMENT REVERSE TRANSCRIPTASE-LIKE PROTEIN"/>
    <property type="match status" value="1"/>
</dbReference>
<keyword evidence="1" id="KW-0808">Transferase</keyword>
<accession>A0A396IJI7</accession>
<dbReference type="AlphaFoldDB" id="A0A396IJI7"/>
<dbReference type="PANTHER" id="PTHR33116">
    <property type="entry name" value="REVERSE TRANSCRIPTASE ZINC-BINDING DOMAIN-CONTAINING PROTEIN-RELATED-RELATED"/>
    <property type="match status" value="1"/>
</dbReference>
<evidence type="ECO:0000313" key="1">
    <source>
        <dbReference type="EMBL" id="RHN65779.1"/>
    </source>
</evidence>
<comment type="caution">
    <text evidence="1">The sequence shown here is derived from an EMBL/GenBank/DDBJ whole genome shotgun (WGS) entry which is preliminary data.</text>
</comment>
<sequence>MERLSHIISDRVEAQYWKPMRAGRYGPQISHLLFADDLLLFAEASIEQAHCVMHCLDMFCQASGQRINGQKTQIFFSKNVDNQLRQDILQHTGFTQANSLGRYLGANIAPGRTSRGNFSHIINKIQNRLSGWKQQCLSLAGRITLSKSVLSSIPYYHMQYAKLPKTLCSEMEKIQRGFVWGDTEHTRKAHLISWDTCCLPKKEGGLGFKRPLLMNEAFLMKILWNLINKPVIPCFWT</sequence>
<keyword evidence="1" id="KW-0548">Nucleotidyltransferase</keyword>
<dbReference type="GO" id="GO:0003964">
    <property type="term" value="F:RNA-directed DNA polymerase activity"/>
    <property type="evidence" value="ECO:0007669"/>
    <property type="project" value="UniProtKB-KW"/>
</dbReference>
<dbReference type="EC" id="2.7.7.49" evidence="1"/>
<dbReference type="Gramene" id="rna13668">
    <property type="protein sequence ID" value="RHN65779.1"/>
    <property type="gene ID" value="gene13668"/>
</dbReference>